<dbReference type="PANTHER" id="PTHR38431:SF1">
    <property type="entry name" value="BLL2305 PROTEIN"/>
    <property type="match status" value="1"/>
</dbReference>
<sequence length="301" mass="34210">MAIETQDAYMSVRQVAEYLHLNEKKIYELVKEQQIPATKVTGKWLFPRGLVDRWLNESANGGTLSDRLTIAGSDDPLLYRLILAYTHEIDGRGVVNYTPTGTRMGLKQLQARRIDACCMHWGPSDESSFRHPALLQQHRQHRQWALMHLFKREQGLMVHPEVMTQINDQQDLFKQQWRWVQRQSGAGSQRFLMEVLGKAGGNVDDLTLSQTAHSEHEAAGLIVMRMADVAPGPRAAATESGLEFISMGWESFDIAMTRGIWFRHLFQDLLKRLQSDQAQSIASMLQGYDLSACGQLIWGES</sequence>
<dbReference type="AlphaFoldDB" id="A0A317CPP8"/>
<evidence type="ECO:0000313" key="3">
    <source>
        <dbReference type="EMBL" id="PWR00656.1"/>
    </source>
</evidence>
<keyword evidence="4" id="KW-1185">Reference proteome</keyword>
<dbReference type="Pfam" id="PF12727">
    <property type="entry name" value="PBP_like"/>
    <property type="match status" value="1"/>
</dbReference>
<dbReference type="InterPro" id="IPR041657">
    <property type="entry name" value="HTH_17"/>
</dbReference>
<proteinExistence type="predicted"/>
<evidence type="ECO:0000259" key="2">
    <source>
        <dbReference type="Pfam" id="PF12728"/>
    </source>
</evidence>
<dbReference type="InterPro" id="IPR024370">
    <property type="entry name" value="PBP_domain"/>
</dbReference>
<name>A0A317CPP8_9GAMM</name>
<protein>
    <submittedName>
        <fullName evidence="3">DNA-binding protein</fullName>
    </submittedName>
</protein>
<gene>
    <name evidence="3" type="ORF">DKW60_00160</name>
</gene>
<dbReference type="RefSeq" id="WP_109835637.1">
    <property type="nucleotide sequence ID" value="NZ_QGKM01000001.1"/>
</dbReference>
<keyword evidence="3" id="KW-0238">DNA-binding</keyword>
<dbReference type="EMBL" id="QGKM01000001">
    <property type="protein sequence ID" value="PWR00656.1"/>
    <property type="molecule type" value="Genomic_DNA"/>
</dbReference>
<evidence type="ECO:0000259" key="1">
    <source>
        <dbReference type="Pfam" id="PF12727"/>
    </source>
</evidence>
<reference evidence="3 4" key="1">
    <citation type="submission" date="2018-05" db="EMBL/GenBank/DDBJ databases">
        <title>Leucothrix arctica sp. nov., isolated from Arctic seawater.</title>
        <authorList>
            <person name="Choi A."/>
            <person name="Baek K."/>
        </authorList>
    </citation>
    <scope>NUCLEOTIDE SEQUENCE [LARGE SCALE GENOMIC DNA]</scope>
    <source>
        <strain evidence="3 4">JCM 18388</strain>
    </source>
</reference>
<organism evidence="3 4">
    <name type="scientific">Leucothrix pacifica</name>
    <dbReference type="NCBI Taxonomy" id="1247513"/>
    <lineage>
        <taxon>Bacteria</taxon>
        <taxon>Pseudomonadati</taxon>
        <taxon>Pseudomonadota</taxon>
        <taxon>Gammaproteobacteria</taxon>
        <taxon>Thiotrichales</taxon>
        <taxon>Thiotrichaceae</taxon>
        <taxon>Leucothrix</taxon>
    </lineage>
</organism>
<accession>A0A317CPP8</accession>
<dbReference type="NCBIfam" id="TIGR01764">
    <property type="entry name" value="excise"/>
    <property type="match status" value="1"/>
</dbReference>
<dbReference type="Proteomes" id="UP000245539">
    <property type="component" value="Unassembled WGS sequence"/>
</dbReference>
<dbReference type="OrthoDB" id="9805928at2"/>
<evidence type="ECO:0000313" key="4">
    <source>
        <dbReference type="Proteomes" id="UP000245539"/>
    </source>
</evidence>
<dbReference type="PANTHER" id="PTHR38431">
    <property type="entry name" value="BLL2305 PROTEIN"/>
    <property type="match status" value="1"/>
</dbReference>
<feature type="domain" description="PBP" evidence="1">
    <location>
        <begin position="95"/>
        <end position="274"/>
    </location>
</feature>
<dbReference type="Pfam" id="PF12728">
    <property type="entry name" value="HTH_17"/>
    <property type="match status" value="1"/>
</dbReference>
<dbReference type="InterPro" id="IPR010093">
    <property type="entry name" value="SinI_DNA-bd"/>
</dbReference>
<comment type="caution">
    <text evidence="3">The sequence shown here is derived from an EMBL/GenBank/DDBJ whole genome shotgun (WGS) entry which is preliminary data.</text>
</comment>
<dbReference type="GO" id="GO:0003677">
    <property type="term" value="F:DNA binding"/>
    <property type="evidence" value="ECO:0007669"/>
    <property type="project" value="UniProtKB-KW"/>
</dbReference>
<feature type="domain" description="Helix-turn-helix" evidence="2">
    <location>
        <begin position="9"/>
        <end position="57"/>
    </location>
</feature>